<evidence type="ECO:0008006" key="3">
    <source>
        <dbReference type="Google" id="ProtNLM"/>
    </source>
</evidence>
<proteinExistence type="predicted"/>
<dbReference type="AlphaFoldDB" id="A0A562SU08"/>
<protein>
    <recommendedName>
        <fullName evidence="3">SatD family protein</fullName>
    </recommendedName>
</protein>
<comment type="caution">
    <text evidence="1">The sequence shown here is derived from an EMBL/GenBank/DDBJ whole genome shotgun (WGS) entry which is preliminary data.</text>
</comment>
<evidence type="ECO:0000313" key="1">
    <source>
        <dbReference type="EMBL" id="TWI84226.1"/>
    </source>
</evidence>
<sequence length="205" mass="22664">MKAVLTGDIVNSTQLGAAREKKLLRLIAQVLSPYKYEFYRGDSFQAYVTAADKGLRLALQCRMAAISLADELAPPLFDVRVSIGIGPVPLPVRTLSTAKGEAFVLSGRAFDNLEQQGERLAIITGNPLANEGLQVIADYINAILNNMTVKQAAVIFELLNGHTQQTVAEKMKRSKSTIHQHVTAGRWPEIEKLLQQYEHIIHQIM</sequence>
<dbReference type="SUPFAM" id="SSF55073">
    <property type="entry name" value="Nucleotide cyclase"/>
    <property type="match status" value="1"/>
</dbReference>
<organism evidence="1 2">
    <name type="scientific">Chitinophaga japonensis</name>
    <name type="common">Flexibacter japonensis</name>
    <dbReference type="NCBI Taxonomy" id="104662"/>
    <lineage>
        <taxon>Bacteria</taxon>
        <taxon>Pseudomonadati</taxon>
        <taxon>Bacteroidota</taxon>
        <taxon>Chitinophagia</taxon>
        <taxon>Chitinophagales</taxon>
        <taxon>Chitinophagaceae</taxon>
        <taxon>Chitinophaga</taxon>
    </lineage>
</organism>
<keyword evidence="2" id="KW-1185">Reference proteome</keyword>
<dbReference type="EMBL" id="VLLG01000005">
    <property type="protein sequence ID" value="TWI84226.1"/>
    <property type="molecule type" value="Genomic_DNA"/>
</dbReference>
<name>A0A562SU08_CHIJA</name>
<reference evidence="1 2" key="1">
    <citation type="journal article" date="2013" name="Stand. Genomic Sci.">
        <title>Genomic Encyclopedia of Type Strains, Phase I: The one thousand microbial genomes (KMG-I) project.</title>
        <authorList>
            <person name="Kyrpides N.C."/>
            <person name="Woyke T."/>
            <person name="Eisen J.A."/>
            <person name="Garrity G."/>
            <person name="Lilburn T.G."/>
            <person name="Beck B.J."/>
            <person name="Whitman W.B."/>
            <person name="Hugenholtz P."/>
            <person name="Klenk H.P."/>
        </authorList>
    </citation>
    <scope>NUCLEOTIDE SEQUENCE [LARGE SCALE GENOMIC DNA]</scope>
    <source>
        <strain evidence="1 2">DSM 13484</strain>
    </source>
</reference>
<gene>
    <name evidence="1" type="ORF">LX66_4589</name>
</gene>
<evidence type="ECO:0000313" key="2">
    <source>
        <dbReference type="Proteomes" id="UP000316778"/>
    </source>
</evidence>
<dbReference type="Proteomes" id="UP000316778">
    <property type="component" value="Unassembled WGS sequence"/>
</dbReference>
<accession>A0A562SU08</accession>
<dbReference type="InterPro" id="IPR029787">
    <property type="entry name" value="Nucleotide_cyclase"/>
</dbReference>